<name>A0A4U6CRW0_9BACT</name>
<dbReference type="OrthoDB" id="6397422at2"/>
<dbReference type="EMBL" id="SZVO01000022">
    <property type="protein sequence ID" value="TKT86916.1"/>
    <property type="molecule type" value="Genomic_DNA"/>
</dbReference>
<gene>
    <name evidence="1" type="ORF">FDK13_31205</name>
</gene>
<evidence type="ECO:0008006" key="3">
    <source>
        <dbReference type="Google" id="ProtNLM"/>
    </source>
</evidence>
<proteinExistence type="predicted"/>
<evidence type="ECO:0000313" key="2">
    <source>
        <dbReference type="Proteomes" id="UP000304900"/>
    </source>
</evidence>
<comment type="caution">
    <text evidence="1">The sequence shown here is derived from an EMBL/GenBank/DDBJ whole genome shotgun (WGS) entry which is preliminary data.</text>
</comment>
<keyword evidence="2" id="KW-1185">Reference proteome</keyword>
<organism evidence="1 2">
    <name type="scientific">Dyadobacter frigoris</name>
    <dbReference type="NCBI Taxonomy" id="2576211"/>
    <lineage>
        <taxon>Bacteria</taxon>
        <taxon>Pseudomonadati</taxon>
        <taxon>Bacteroidota</taxon>
        <taxon>Cytophagia</taxon>
        <taxon>Cytophagales</taxon>
        <taxon>Spirosomataceae</taxon>
        <taxon>Dyadobacter</taxon>
    </lineage>
</organism>
<accession>A0A4U6CRW0</accession>
<dbReference type="RefSeq" id="WP_137343947.1">
    <property type="nucleotide sequence ID" value="NZ_BSQH01000023.1"/>
</dbReference>
<dbReference type="Proteomes" id="UP000304900">
    <property type="component" value="Unassembled WGS sequence"/>
</dbReference>
<dbReference type="AlphaFoldDB" id="A0A4U6CRW0"/>
<evidence type="ECO:0000313" key="1">
    <source>
        <dbReference type="EMBL" id="TKT86916.1"/>
    </source>
</evidence>
<protein>
    <recommendedName>
        <fullName evidence="3">Uracil-DNA glycosylase-like domain-containing protein</fullName>
    </recommendedName>
</protein>
<reference evidence="1 2" key="1">
    <citation type="submission" date="2019-05" db="EMBL/GenBank/DDBJ databases">
        <title>Dyadobacter AR-3-8 sp. nov., isolated from arctic soil.</title>
        <authorList>
            <person name="Chaudhary D.K."/>
        </authorList>
    </citation>
    <scope>NUCLEOTIDE SEQUENCE [LARGE SCALE GENOMIC DNA]</scope>
    <source>
        <strain evidence="1 2">AR-3-8</strain>
    </source>
</reference>
<sequence>MHNFEAFQNQYATKYSDSIIKDGIINRDLYDSENPKILFICKEHNQMADTVLNGDYKIWWNEGLKYRFAHRISEWAYGIANDFPPIETIDDKKKKLSLKSIAFLNVKKIAGTSQSDYKDLKEIIEWSKSLIIDQVTEINPDIIICSLGYSDLVKDLFSAPTYINSGHDINYFIWNNKIVIDFYHPSIRWSRSATYYILKNVIQSVYQRNVT</sequence>